<organism evidence="2 3">
    <name type="scientific">Dendrothele bispora (strain CBS 962.96)</name>
    <dbReference type="NCBI Taxonomy" id="1314807"/>
    <lineage>
        <taxon>Eukaryota</taxon>
        <taxon>Fungi</taxon>
        <taxon>Dikarya</taxon>
        <taxon>Basidiomycota</taxon>
        <taxon>Agaricomycotina</taxon>
        <taxon>Agaricomycetes</taxon>
        <taxon>Agaricomycetidae</taxon>
        <taxon>Agaricales</taxon>
        <taxon>Agaricales incertae sedis</taxon>
        <taxon>Dendrothele</taxon>
    </lineage>
</organism>
<name>A0A4S8MPP3_DENBC</name>
<evidence type="ECO:0000313" key="2">
    <source>
        <dbReference type="EMBL" id="THV04990.1"/>
    </source>
</evidence>
<protein>
    <submittedName>
        <fullName evidence="2">Uncharacterized protein</fullName>
    </submittedName>
</protein>
<dbReference type="EMBL" id="ML179052">
    <property type="protein sequence ID" value="THV04990.1"/>
    <property type="molecule type" value="Genomic_DNA"/>
</dbReference>
<dbReference type="AlphaFoldDB" id="A0A4S8MPP3"/>
<gene>
    <name evidence="2" type="ORF">K435DRAFT_790681</name>
</gene>
<feature type="region of interest" description="Disordered" evidence="1">
    <location>
        <begin position="173"/>
        <end position="198"/>
    </location>
</feature>
<proteinExistence type="predicted"/>
<evidence type="ECO:0000313" key="3">
    <source>
        <dbReference type="Proteomes" id="UP000297245"/>
    </source>
</evidence>
<dbReference type="Proteomes" id="UP000297245">
    <property type="component" value="Unassembled WGS sequence"/>
</dbReference>
<evidence type="ECO:0000256" key="1">
    <source>
        <dbReference type="SAM" id="MobiDB-lite"/>
    </source>
</evidence>
<reference evidence="2 3" key="1">
    <citation type="journal article" date="2019" name="Nat. Ecol. Evol.">
        <title>Megaphylogeny resolves global patterns of mushroom evolution.</title>
        <authorList>
            <person name="Varga T."/>
            <person name="Krizsan K."/>
            <person name="Foldi C."/>
            <person name="Dima B."/>
            <person name="Sanchez-Garcia M."/>
            <person name="Sanchez-Ramirez S."/>
            <person name="Szollosi G.J."/>
            <person name="Szarkandi J.G."/>
            <person name="Papp V."/>
            <person name="Albert L."/>
            <person name="Andreopoulos W."/>
            <person name="Angelini C."/>
            <person name="Antonin V."/>
            <person name="Barry K.W."/>
            <person name="Bougher N.L."/>
            <person name="Buchanan P."/>
            <person name="Buyck B."/>
            <person name="Bense V."/>
            <person name="Catcheside P."/>
            <person name="Chovatia M."/>
            <person name="Cooper J."/>
            <person name="Damon W."/>
            <person name="Desjardin D."/>
            <person name="Finy P."/>
            <person name="Geml J."/>
            <person name="Haridas S."/>
            <person name="Hughes K."/>
            <person name="Justo A."/>
            <person name="Karasinski D."/>
            <person name="Kautmanova I."/>
            <person name="Kiss B."/>
            <person name="Kocsube S."/>
            <person name="Kotiranta H."/>
            <person name="LaButti K.M."/>
            <person name="Lechner B.E."/>
            <person name="Liimatainen K."/>
            <person name="Lipzen A."/>
            <person name="Lukacs Z."/>
            <person name="Mihaltcheva S."/>
            <person name="Morgado L.N."/>
            <person name="Niskanen T."/>
            <person name="Noordeloos M.E."/>
            <person name="Ohm R.A."/>
            <person name="Ortiz-Santana B."/>
            <person name="Ovrebo C."/>
            <person name="Racz N."/>
            <person name="Riley R."/>
            <person name="Savchenko A."/>
            <person name="Shiryaev A."/>
            <person name="Soop K."/>
            <person name="Spirin V."/>
            <person name="Szebenyi C."/>
            <person name="Tomsovsky M."/>
            <person name="Tulloss R.E."/>
            <person name="Uehling J."/>
            <person name="Grigoriev I.V."/>
            <person name="Vagvolgyi C."/>
            <person name="Papp T."/>
            <person name="Martin F.M."/>
            <person name="Miettinen O."/>
            <person name="Hibbett D.S."/>
            <person name="Nagy L.G."/>
        </authorList>
    </citation>
    <scope>NUCLEOTIDE SEQUENCE [LARGE SCALE GENOMIC DNA]</scope>
    <source>
        <strain evidence="2 3">CBS 962.96</strain>
    </source>
</reference>
<accession>A0A4S8MPP3</accession>
<sequence length="309" mass="34747">MIYSGTEIFPTVKVVEMVCIDDGLRAHGKLLKDPERMVSTQFVLEGIIKRATSVSKRLRTSATVDFHSRTILGRSSSTLSQEKPNKESTLEVDVGPLSDVSSTQKKHFTTVLRPFLDVLTPPKRRYIGYAKGQAFSIDGGNIDEHELEEAPCLVLNKTKEDKNKGMGWEEEKVVKEGGEKDEGRNGRQREDGDMIPPERNDVGLFGSEQEGQAAGIKPMTTVDFYLSPYPRKLKSSDSFSLFDFCFSVTFLCLPYNANENVRSFRDMQNAMQMTLLLGRAMYGQVTDIRLNMCKLFLRWFADAQTAPST</sequence>
<keyword evidence="3" id="KW-1185">Reference proteome</keyword>